<reference evidence="1 2" key="1">
    <citation type="submission" date="2021-03" db="EMBL/GenBank/DDBJ databases">
        <title>Whole genome sequence of Jiella sp. MQZ13P-4.</title>
        <authorList>
            <person name="Tuo L."/>
        </authorList>
    </citation>
    <scope>NUCLEOTIDE SEQUENCE [LARGE SCALE GENOMIC DNA]</scope>
    <source>
        <strain evidence="1 2">MQZ13P-4</strain>
    </source>
</reference>
<keyword evidence="1" id="KW-0238">DNA-binding</keyword>
<keyword evidence="2" id="KW-1185">Reference proteome</keyword>
<sequence>MTTTLTLGERGEVILAKDVLDHLGVKPGATLAIDLDPAGRISIRAAEGSAPGNEAPRSGRIEDTFGMLKQYYDGPPLTIDEINEAIADGWAGKR</sequence>
<accession>A0ABS3J7L7</accession>
<dbReference type="RefSeq" id="WP_207352305.1">
    <property type="nucleotide sequence ID" value="NZ_JAFMPY010000024.1"/>
</dbReference>
<dbReference type="Proteomes" id="UP000664288">
    <property type="component" value="Unassembled WGS sequence"/>
</dbReference>
<protein>
    <submittedName>
        <fullName evidence="1">AbrB/MazE/SpoVT family DNA-binding domain-containing protein</fullName>
    </submittedName>
</protein>
<evidence type="ECO:0000313" key="2">
    <source>
        <dbReference type="Proteomes" id="UP000664288"/>
    </source>
</evidence>
<evidence type="ECO:0000313" key="1">
    <source>
        <dbReference type="EMBL" id="MBO0905668.1"/>
    </source>
</evidence>
<name>A0ABS3J7L7_9HYPH</name>
<dbReference type="GO" id="GO:0003677">
    <property type="term" value="F:DNA binding"/>
    <property type="evidence" value="ECO:0007669"/>
    <property type="project" value="UniProtKB-KW"/>
</dbReference>
<comment type="caution">
    <text evidence="1">The sequence shown here is derived from an EMBL/GenBank/DDBJ whole genome shotgun (WGS) entry which is preliminary data.</text>
</comment>
<proteinExistence type="predicted"/>
<dbReference type="EMBL" id="JAFMPY010000024">
    <property type="protein sequence ID" value="MBO0905668.1"/>
    <property type="molecule type" value="Genomic_DNA"/>
</dbReference>
<organism evidence="1 2">
    <name type="scientific">Jiella sonneratiae</name>
    <dbReference type="NCBI Taxonomy" id="2816856"/>
    <lineage>
        <taxon>Bacteria</taxon>
        <taxon>Pseudomonadati</taxon>
        <taxon>Pseudomonadota</taxon>
        <taxon>Alphaproteobacteria</taxon>
        <taxon>Hyphomicrobiales</taxon>
        <taxon>Aurantimonadaceae</taxon>
        <taxon>Jiella</taxon>
    </lineage>
</organism>
<gene>
    <name evidence="1" type="ORF">J1C47_18645</name>
</gene>